<reference evidence="11" key="1">
    <citation type="submission" date="2025-08" db="UniProtKB">
        <authorList>
            <consortium name="RefSeq"/>
        </authorList>
    </citation>
    <scope>IDENTIFICATION</scope>
    <source>
        <tissue evidence="11">Testes</tissue>
    </source>
</reference>
<feature type="compositionally biased region" description="Basic and acidic residues" evidence="8">
    <location>
        <begin position="647"/>
        <end position="664"/>
    </location>
</feature>
<keyword evidence="5 11" id="KW-0269">Exonuclease</keyword>
<dbReference type="Proteomes" id="UP000694865">
    <property type="component" value="Unplaced"/>
</dbReference>
<dbReference type="Pfam" id="PF15870">
    <property type="entry name" value="EloA-BP1"/>
    <property type="match status" value="1"/>
</dbReference>
<dbReference type="GO" id="GO:0004527">
    <property type="term" value="F:exonuclease activity"/>
    <property type="evidence" value="ECO:0007669"/>
    <property type="project" value="UniProtKB-KW"/>
</dbReference>
<feature type="zinc finger region" description="C3H1-type" evidence="7">
    <location>
        <begin position="7"/>
        <end position="33"/>
    </location>
</feature>
<evidence type="ECO:0000256" key="1">
    <source>
        <dbReference type="ARBA" id="ARBA00004123"/>
    </source>
</evidence>
<evidence type="ECO:0000256" key="3">
    <source>
        <dbReference type="ARBA" id="ARBA00022722"/>
    </source>
</evidence>
<dbReference type="RefSeq" id="XP_006823388.1">
    <property type="nucleotide sequence ID" value="XM_006823325.1"/>
</dbReference>
<dbReference type="InterPro" id="IPR031736">
    <property type="entry name" value="REXO1-like_dom"/>
</dbReference>
<proteinExistence type="inferred from homology"/>
<dbReference type="GeneID" id="100372740"/>
<dbReference type="SMART" id="SM00479">
    <property type="entry name" value="EXOIII"/>
    <property type="match status" value="1"/>
</dbReference>
<comment type="similarity">
    <text evidence="2">Belongs to the REXO1/REXO3 family.</text>
</comment>
<dbReference type="PROSITE" id="PS50103">
    <property type="entry name" value="ZF_C3H1"/>
    <property type="match status" value="1"/>
</dbReference>
<evidence type="ECO:0000259" key="9">
    <source>
        <dbReference type="PROSITE" id="PS50103"/>
    </source>
</evidence>
<evidence type="ECO:0000256" key="5">
    <source>
        <dbReference type="ARBA" id="ARBA00022839"/>
    </source>
</evidence>
<feature type="region of interest" description="Disordered" evidence="8">
    <location>
        <begin position="125"/>
        <end position="195"/>
    </location>
</feature>
<evidence type="ECO:0000313" key="11">
    <source>
        <dbReference type="RefSeq" id="XP_006823388.1"/>
    </source>
</evidence>
<dbReference type="PANTHER" id="PTHR12801">
    <property type="entry name" value="RNA EXONUCLEASE REXO1 / RECO3 FAMILY MEMBER-RELATED"/>
    <property type="match status" value="1"/>
</dbReference>
<keyword evidence="3" id="KW-0540">Nuclease</keyword>
<keyword evidence="6" id="KW-0539">Nucleus</keyword>
<dbReference type="InterPro" id="IPR034922">
    <property type="entry name" value="REX1-like_exo"/>
</dbReference>
<evidence type="ECO:0000256" key="6">
    <source>
        <dbReference type="ARBA" id="ARBA00023242"/>
    </source>
</evidence>
<evidence type="ECO:0000256" key="8">
    <source>
        <dbReference type="SAM" id="MobiDB-lite"/>
    </source>
</evidence>
<evidence type="ECO:0000256" key="2">
    <source>
        <dbReference type="ARBA" id="ARBA00006357"/>
    </source>
</evidence>
<dbReference type="Gene3D" id="3.30.420.10">
    <property type="entry name" value="Ribonuclease H-like superfamily/Ribonuclease H"/>
    <property type="match status" value="1"/>
</dbReference>
<keyword evidence="10" id="KW-1185">Reference proteome</keyword>
<dbReference type="PANTHER" id="PTHR12801:SF115">
    <property type="entry name" value="FI18136P1-RELATED"/>
    <property type="match status" value="1"/>
</dbReference>
<feature type="compositionally biased region" description="Basic and acidic residues" evidence="8">
    <location>
        <begin position="388"/>
        <end position="399"/>
    </location>
</feature>
<feature type="compositionally biased region" description="Basic and acidic residues" evidence="8">
    <location>
        <begin position="672"/>
        <end position="688"/>
    </location>
</feature>
<feature type="compositionally biased region" description="Basic and acidic residues" evidence="8">
    <location>
        <begin position="407"/>
        <end position="434"/>
    </location>
</feature>
<evidence type="ECO:0000313" key="10">
    <source>
        <dbReference type="Proteomes" id="UP000694865"/>
    </source>
</evidence>
<keyword evidence="4" id="KW-0378">Hydrolase</keyword>
<dbReference type="InterPro" id="IPR047021">
    <property type="entry name" value="REXO1/3/4-like"/>
</dbReference>
<sequence length="1401" mass="155936">MLSSQGYFRGVDCPFYANGFCQRPYCHFRHIKKGPDSKPGSDLLQDVFGDFTPADLAGESSSKSDYTPTAKSVSPEKFTYVPTPLSECNKKKETKDVEEYDPTISSNASSISTIEKSFPEYNPTAIKKTNNKVSPPKSHKSAKFEYPSNADDFPEYDPTKIKGYSQSSSTFVQEKEEEYVPGDCNDQINIPQYSPTVIQDNKQICDSPERYEVTSNSNDFPEYVPTGIKSTKNKSEHCEFTQESGESAEYSPSDNTTNTTPASNTFPQYTPTPLSKKEPKKKSSSNKYCVNRATPVNDLEYDPLVNYSTDLKPKKSASAANNCFNELDVEATFSDDDDEEEKKLVIDQDKHNSKVAVLQTDKLSVNNVGAVINKLKNKRKVSSNSGKNELKSGDNERKGKVSSNGGEGKEKSIVKQDKTKTSSNSGEKKLKNGDKSLNTKTLGKGKISGGHGKKSSSGSKDKVHSSHQKKEKPDKLKNSNVKQEHKLKSPEKKSQEKKSQEKNKSPEKNTDAKKVEVLNDTTGGISKDVNVTKGANKRTLEVSSDKLSNFYSKKIKIDTAGKSSDSHKKQIHKTDNKLKKSTITPLGKKTKLLQKNKFESVHTKGAKTGINSKLHKSKQFDPFELSSDSDVVEKGASSSHGTPGKRTVKDSKTLKSKSSKKDPFDLSSDSDVVSHKESSRKKSGDKTKKDHKTPHSKSQKKSLLDLSDSDFGKSDRKKDKKNTKKPSSFDLFGEDSDDSGALVINDDPIIVSSESDAGYLAELRDSDVESLSDHDTYEECLHIFNEIPNKKAKKCEKRKSSDTDFDKQEEIIDSDVIGNLHKKQRLAHHARHETTRLKKVVARPHFQPSPAQVCHNRYLALQKQLSEQASTSSNTASSASASSSTASSLGAPGSTNGYKDVITDNTGSKKRMAHMPKPSPSPSQTLTKSNPKNEKRKAHIPKAITCKNPRPTIPVEYGSKVPANIRQRYLNVFIDECLKFCKTEEESYARALKEEKAMYERSTGRNVYLNLCINTVKRLRKLQPANLNNKISPDKNGNQKKYISHEAVLAGKRATQTTFTVHRSSYQSQENYKFSGAELYEKLKPYLATEKQLQENGYPRSSPDKPGTAVIMKEMKNKAPSNDRRPATHLVLFSTNKKLIMCLFAGNQKICSRCGKTYLVRPGGHYITKEECIYHWGRLWKNRVGGVIESRYSCCQGDSSTKGCCVGKLHVYDDKVGNLDGFMKTIMKSPPDDGNAGIYALDCEMCYTTMGLELTRVTVVDSDFDEVYDTFVKPLNPVIDHNTRFSGITEEDLESVDTVLQDVQAVLLNKFSADTILIGHSLESDLLALKMIHSSVIDTSLVFPHRLGPPFKRALRTLMADYLKKIIQNDVGGHDSKEDAASCMQLMIWKIKEDAKTKKYL</sequence>
<dbReference type="InterPro" id="IPR013520">
    <property type="entry name" value="Ribonucl_H"/>
</dbReference>
<feature type="region of interest" description="Disordered" evidence="8">
    <location>
        <begin position="555"/>
        <end position="746"/>
    </location>
</feature>
<feature type="region of interest" description="Disordered" evidence="8">
    <location>
        <begin position="211"/>
        <end position="302"/>
    </location>
</feature>
<evidence type="ECO:0000256" key="7">
    <source>
        <dbReference type="PROSITE-ProRule" id="PRU00723"/>
    </source>
</evidence>
<feature type="region of interest" description="Disordered" evidence="8">
    <location>
        <begin position="870"/>
        <end position="937"/>
    </location>
</feature>
<name>A0ABM0MTP7_SACKO</name>
<keyword evidence="7" id="KW-0862">Zinc</keyword>
<feature type="region of interest" description="Disordered" evidence="8">
    <location>
        <begin position="375"/>
        <end position="537"/>
    </location>
</feature>
<keyword evidence="7" id="KW-0479">Metal-binding</keyword>
<feature type="compositionally biased region" description="Basic residues" evidence="8">
    <location>
        <begin position="689"/>
        <end position="700"/>
    </location>
</feature>
<dbReference type="CDD" id="cd06145">
    <property type="entry name" value="REX1_like"/>
    <property type="match status" value="1"/>
</dbReference>
<organism evidence="10 11">
    <name type="scientific">Saccoglossus kowalevskii</name>
    <name type="common">Acorn worm</name>
    <dbReference type="NCBI Taxonomy" id="10224"/>
    <lineage>
        <taxon>Eukaryota</taxon>
        <taxon>Metazoa</taxon>
        <taxon>Hemichordata</taxon>
        <taxon>Enteropneusta</taxon>
        <taxon>Harrimaniidae</taxon>
        <taxon>Saccoglossus</taxon>
    </lineage>
</organism>
<evidence type="ECO:0000256" key="4">
    <source>
        <dbReference type="ARBA" id="ARBA00022801"/>
    </source>
</evidence>
<feature type="compositionally biased region" description="Low complexity" evidence="8">
    <location>
        <begin position="870"/>
        <end position="888"/>
    </location>
</feature>
<feature type="compositionally biased region" description="Polar residues" evidence="8">
    <location>
        <begin position="241"/>
        <end position="273"/>
    </location>
</feature>
<feature type="compositionally biased region" description="Polar residues" evidence="8">
    <location>
        <begin position="186"/>
        <end position="195"/>
    </location>
</feature>
<dbReference type="SUPFAM" id="SSF53098">
    <property type="entry name" value="Ribonuclease H-like"/>
    <property type="match status" value="1"/>
</dbReference>
<gene>
    <name evidence="11" type="primary">LOC100372740</name>
</gene>
<dbReference type="InterPro" id="IPR036397">
    <property type="entry name" value="RNaseH_sf"/>
</dbReference>
<feature type="compositionally biased region" description="Basic and acidic residues" evidence="8">
    <location>
        <begin position="555"/>
        <end position="578"/>
    </location>
</feature>
<feature type="domain" description="C3H1-type" evidence="9">
    <location>
        <begin position="7"/>
        <end position="33"/>
    </location>
</feature>
<dbReference type="InterPro" id="IPR000571">
    <property type="entry name" value="Znf_CCCH"/>
</dbReference>
<dbReference type="InterPro" id="IPR012337">
    <property type="entry name" value="RNaseH-like_sf"/>
</dbReference>
<comment type="subcellular location">
    <subcellularLocation>
        <location evidence="1">Nucleus</location>
    </subcellularLocation>
</comment>
<protein>
    <submittedName>
        <fullName evidence="11">RNA exonuclease 1 homolog</fullName>
    </submittedName>
</protein>
<keyword evidence="7" id="KW-0863">Zinc-finger</keyword>
<accession>A0ABM0MTP7</accession>
<feature type="compositionally biased region" description="Basic and acidic residues" evidence="8">
    <location>
        <begin position="471"/>
        <end position="517"/>
    </location>
</feature>